<comment type="caution">
    <text evidence="1">The sequence shown here is derived from an EMBL/GenBank/DDBJ whole genome shotgun (WGS) entry which is preliminary data.</text>
</comment>
<gene>
    <name evidence="1" type="ORF">GCM10023156_26470</name>
</gene>
<keyword evidence="2" id="KW-1185">Reference proteome</keyword>
<evidence type="ECO:0000313" key="1">
    <source>
        <dbReference type="EMBL" id="GAA4454277.1"/>
    </source>
</evidence>
<protein>
    <submittedName>
        <fullName evidence="1">Uncharacterized protein</fullName>
    </submittedName>
</protein>
<reference evidence="2" key="1">
    <citation type="journal article" date="2019" name="Int. J. Syst. Evol. Microbiol.">
        <title>The Global Catalogue of Microorganisms (GCM) 10K type strain sequencing project: providing services to taxonomists for standard genome sequencing and annotation.</title>
        <authorList>
            <consortium name="The Broad Institute Genomics Platform"/>
            <consortium name="The Broad Institute Genome Sequencing Center for Infectious Disease"/>
            <person name="Wu L."/>
            <person name="Ma J."/>
        </authorList>
    </citation>
    <scope>NUCLEOTIDE SEQUENCE [LARGE SCALE GENOMIC DNA]</scope>
    <source>
        <strain evidence="2">JCM 17759</strain>
    </source>
</reference>
<organism evidence="1 2">
    <name type="scientific">Novipirellula rosea</name>
    <dbReference type="NCBI Taxonomy" id="1031540"/>
    <lineage>
        <taxon>Bacteria</taxon>
        <taxon>Pseudomonadati</taxon>
        <taxon>Planctomycetota</taxon>
        <taxon>Planctomycetia</taxon>
        <taxon>Pirellulales</taxon>
        <taxon>Pirellulaceae</taxon>
        <taxon>Novipirellula</taxon>
    </lineage>
</organism>
<accession>A0ABP8MSU6</accession>
<sequence>MVACSPKGIKVASRTPDCAADTEVCSDLSTWLLVASADITLGSEEFAASLSVGSAVARDAW</sequence>
<evidence type="ECO:0000313" key="2">
    <source>
        <dbReference type="Proteomes" id="UP001500840"/>
    </source>
</evidence>
<dbReference type="Proteomes" id="UP001500840">
    <property type="component" value="Unassembled WGS sequence"/>
</dbReference>
<proteinExistence type="predicted"/>
<name>A0ABP8MSU6_9BACT</name>
<dbReference type="EMBL" id="BAABGA010000035">
    <property type="protein sequence ID" value="GAA4454277.1"/>
    <property type="molecule type" value="Genomic_DNA"/>
</dbReference>